<gene>
    <name evidence="1" type="ORF">E5358_14905</name>
</gene>
<sequence>VLGRFLSPDNYVQMPDNTQSFNRYSYCINNPLKYTDPSGEYFGIDDLIAGLFGGVMNLTINIFQGNISGDLWTMIGKGASAFGSGAVAGIGALYPELGGWAWGGATLGATNAWLSGGNGTDIFSGAILGSLTSYFGGAMGQWGAQYLGSIAINGLQITSPFLQAMVSGAVGGMTSGWAISFATSLILTGDFDEALSAGNNGLLSGMVTGTIAGGIGGIKASRDNKVSPWTGEKTQNHHSFPKFAGGTDEQVLTPVPESLHREMHKEMNQYLYEMRTSDGLHHMRPQRGNSGSIIQNQFSTGQRFSAMKNFYDLHPFKYAHTRYDFYMNNGIQWQWRPW</sequence>
<dbReference type="Proteomes" id="UP000308886">
    <property type="component" value="Unassembled WGS sequence"/>
</dbReference>
<organism evidence="1 2">
    <name type="scientific">Palleniella muris</name>
    <dbReference type="NCBI Taxonomy" id="3038145"/>
    <lineage>
        <taxon>Bacteria</taxon>
        <taxon>Pseudomonadati</taxon>
        <taxon>Bacteroidota</taxon>
        <taxon>Bacteroidia</taxon>
        <taxon>Bacteroidales</taxon>
        <taxon>Prevotellaceae</taxon>
        <taxon>Palleniella</taxon>
    </lineage>
</organism>
<dbReference type="EMBL" id="SRZC01000047">
    <property type="protein sequence ID" value="TGX79430.1"/>
    <property type="molecule type" value="Genomic_DNA"/>
</dbReference>
<proteinExistence type="predicted"/>
<protein>
    <submittedName>
        <fullName evidence="1">Uncharacterized protein</fullName>
    </submittedName>
</protein>
<accession>A0AC61QLE4</accession>
<evidence type="ECO:0000313" key="2">
    <source>
        <dbReference type="Proteomes" id="UP000308886"/>
    </source>
</evidence>
<name>A0AC61QLE4_9BACT</name>
<feature type="non-terminal residue" evidence="1">
    <location>
        <position position="1"/>
    </location>
</feature>
<evidence type="ECO:0000313" key="1">
    <source>
        <dbReference type="EMBL" id="TGX79430.1"/>
    </source>
</evidence>
<comment type="caution">
    <text evidence="1">The sequence shown here is derived from an EMBL/GenBank/DDBJ whole genome shotgun (WGS) entry which is preliminary data.</text>
</comment>
<reference evidence="1" key="1">
    <citation type="submission" date="2019-04" db="EMBL/GenBank/DDBJ databases">
        <title>Microbes associate with the intestines of laboratory mice.</title>
        <authorList>
            <person name="Navarre W."/>
            <person name="Wong E."/>
            <person name="Huang K."/>
            <person name="Tropini C."/>
            <person name="Ng K."/>
            <person name="Yu B."/>
        </authorList>
    </citation>
    <scope>NUCLEOTIDE SEQUENCE</scope>
    <source>
        <strain evidence="1">NM73_A23</strain>
    </source>
</reference>
<keyword evidence="2" id="KW-1185">Reference proteome</keyword>